<evidence type="ECO:0000313" key="2">
    <source>
        <dbReference type="EMBL" id="TRY16728.1"/>
    </source>
</evidence>
<dbReference type="AlphaFoldDB" id="A0A553JWA4"/>
<feature type="domain" description="DUF4097" evidence="1">
    <location>
        <begin position="13"/>
        <end position="222"/>
    </location>
</feature>
<protein>
    <submittedName>
        <fullName evidence="2">DUF4097 domain-containing protein</fullName>
    </submittedName>
</protein>
<dbReference type="Gene3D" id="2.160.20.120">
    <property type="match status" value="1"/>
</dbReference>
<dbReference type="RefSeq" id="WP_143939342.1">
    <property type="nucleotide sequence ID" value="NZ_VKKG01000007.1"/>
</dbReference>
<comment type="caution">
    <text evidence="2">The sequence shown here is derived from an EMBL/GenBank/DDBJ whole genome shotgun (WGS) entry which is preliminary data.</text>
</comment>
<organism evidence="2 3">
    <name type="scientific">Tessaracoccus rhinocerotis</name>
    <dbReference type="NCBI Taxonomy" id="1689449"/>
    <lineage>
        <taxon>Bacteria</taxon>
        <taxon>Bacillati</taxon>
        <taxon>Actinomycetota</taxon>
        <taxon>Actinomycetes</taxon>
        <taxon>Propionibacteriales</taxon>
        <taxon>Propionibacteriaceae</taxon>
        <taxon>Tessaracoccus</taxon>
    </lineage>
</organism>
<sequence>MEHIFTTPALPTIVVEVGSGDIELVTGELDGQTLVTVDGDGAGETTVEQRDGTIVITGPRRRGVTRTGQPLRVGISAPGGSSLRGLLGDTNLVATGTLGDVALNCGSGDITLEDVASLQVVTGSGGLHVNGVTGRGSVRAGSGDLHLREVTEDLLANLGSGELVVTAVRGVLTAKNGSGDVRVAGPLGGAEISTASGDILVRELDGGSLEARTASGDIVVGVTAGVPVWTDVTTLTGEITSHLAQLGKPDDGAPFVELRLRTISGDIAIAHLGADLAAAT</sequence>
<dbReference type="InterPro" id="IPR025164">
    <property type="entry name" value="Toastrack_DUF4097"/>
</dbReference>
<evidence type="ECO:0000259" key="1">
    <source>
        <dbReference type="Pfam" id="PF13349"/>
    </source>
</evidence>
<dbReference type="Pfam" id="PF13349">
    <property type="entry name" value="DUF4097"/>
    <property type="match status" value="1"/>
</dbReference>
<proteinExistence type="predicted"/>
<name>A0A553JWA4_9ACTN</name>
<keyword evidence="3" id="KW-1185">Reference proteome</keyword>
<evidence type="ECO:0000313" key="3">
    <source>
        <dbReference type="Proteomes" id="UP000317638"/>
    </source>
</evidence>
<dbReference type="EMBL" id="VKKG01000007">
    <property type="protein sequence ID" value="TRY16728.1"/>
    <property type="molecule type" value="Genomic_DNA"/>
</dbReference>
<dbReference type="OrthoDB" id="3252095at2"/>
<accession>A0A553JWA4</accession>
<reference evidence="2 3" key="1">
    <citation type="submission" date="2019-07" db="EMBL/GenBank/DDBJ databases">
        <authorList>
            <person name="Zhou L.-Y."/>
        </authorList>
    </citation>
    <scope>NUCLEOTIDE SEQUENCE [LARGE SCALE GENOMIC DNA]</scope>
    <source>
        <strain evidence="2 3">YIM 101269</strain>
    </source>
</reference>
<gene>
    <name evidence="2" type="ORF">FOJ82_15175</name>
</gene>
<dbReference type="Proteomes" id="UP000317638">
    <property type="component" value="Unassembled WGS sequence"/>
</dbReference>